<keyword evidence="2" id="KW-0285">Flavoprotein</keyword>
<dbReference type="SUPFAM" id="SSF52402">
    <property type="entry name" value="Adenine nucleotide alpha hydrolases-like"/>
    <property type="match status" value="1"/>
</dbReference>
<evidence type="ECO:0000256" key="2">
    <source>
        <dbReference type="ARBA" id="ARBA00022630"/>
    </source>
</evidence>
<dbReference type="PATRIC" id="fig|1838285.3.peg.1668"/>
<dbReference type="PANTHER" id="PTHR43153:SF1">
    <property type="entry name" value="ELECTRON TRANSFER FLAVOPROTEIN SUBUNIT ALPHA, MITOCHONDRIAL"/>
    <property type="match status" value="1"/>
</dbReference>
<dbReference type="FunFam" id="3.40.50.1220:FF:000001">
    <property type="entry name" value="Electron transfer flavoprotein, alpha subunit"/>
    <property type="match status" value="1"/>
</dbReference>
<name>A0A1F2P7B3_9EURY</name>
<accession>A0A1F2P7B3</accession>
<dbReference type="GO" id="GO:0033539">
    <property type="term" value="P:fatty acid beta-oxidation using acyl-CoA dehydrogenase"/>
    <property type="evidence" value="ECO:0007669"/>
    <property type="project" value="TreeGrafter"/>
</dbReference>
<organism evidence="5 6">
    <name type="scientific">Candidatus Syntropharchaeum caldarium</name>
    <dbReference type="NCBI Taxonomy" id="1838285"/>
    <lineage>
        <taxon>Archaea</taxon>
        <taxon>Methanobacteriati</taxon>
        <taxon>Methanobacteriota</taxon>
        <taxon>Stenosarchaea group</taxon>
        <taxon>Methanomicrobia</taxon>
        <taxon>Methanosarcinales</taxon>
        <taxon>ANME-2 cluster</taxon>
        <taxon>Candidatus Syntropharchaeum</taxon>
    </lineage>
</organism>
<evidence type="ECO:0000259" key="4">
    <source>
        <dbReference type="SMART" id="SM00893"/>
    </source>
</evidence>
<evidence type="ECO:0000256" key="1">
    <source>
        <dbReference type="ARBA" id="ARBA00005817"/>
    </source>
</evidence>
<comment type="caution">
    <text evidence="5">The sequence shown here is derived from an EMBL/GenBank/DDBJ whole genome shotgun (WGS) entry which is preliminary data.</text>
</comment>
<dbReference type="InterPro" id="IPR033947">
    <property type="entry name" value="ETF_alpha_N"/>
</dbReference>
<reference evidence="5" key="1">
    <citation type="submission" date="2016-05" db="EMBL/GenBank/DDBJ databases">
        <title>Microbial consortia oxidize butane by reversing methanogenesis.</title>
        <authorList>
            <person name="Laso-Perez R."/>
            <person name="Richter M."/>
            <person name="Wegener G."/>
            <person name="Musat F."/>
        </authorList>
    </citation>
    <scope>NUCLEOTIDE SEQUENCE [LARGE SCALE GENOMIC DNA]</scope>
    <source>
        <strain evidence="5">BOX2</strain>
    </source>
</reference>
<dbReference type="Proteomes" id="UP000186940">
    <property type="component" value="Unassembled WGS sequence"/>
</dbReference>
<dbReference type="PIRSF" id="PIRSF000089">
    <property type="entry name" value="Electra_flavoP_a"/>
    <property type="match status" value="1"/>
</dbReference>
<dbReference type="Pfam" id="PF00766">
    <property type="entry name" value="ETF_alpha"/>
    <property type="match status" value="1"/>
</dbReference>
<dbReference type="SMART" id="SM00893">
    <property type="entry name" value="ETF"/>
    <property type="match status" value="1"/>
</dbReference>
<keyword evidence="3" id="KW-0274">FAD</keyword>
<protein>
    <submittedName>
        <fullName evidence="5">Electron transfer flavoprotein subunit alpha</fullName>
    </submittedName>
</protein>
<dbReference type="EMBL" id="LYOS01000006">
    <property type="protein sequence ID" value="OFV67200.1"/>
    <property type="molecule type" value="Genomic_DNA"/>
</dbReference>
<keyword evidence="6" id="KW-1185">Reference proteome</keyword>
<comment type="similarity">
    <text evidence="1">Belongs to the ETF alpha-subunit/FixB family.</text>
</comment>
<dbReference type="CDD" id="cd01715">
    <property type="entry name" value="ETF_alpha"/>
    <property type="match status" value="1"/>
</dbReference>
<dbReference type="Pfam" id="PF01012">
    <property type="entry name" value="ETF"/>
    <property type="match status" value="1"/>
</dbReference>
<gene>
    <name evidence="5" type="ORF">SCAL_001641</name>
</gene>
<dbReference type="InterPro" id="IPR001308">
    <property type="entry name" value="ETF_a/FixB"/>
</dbReference>
<dbReference type="Gene3D" id="3.40.50.1220">
    <property type="entry name" value="TPP-binding domain"/>
    <property type="match status" value="1"/>
</dbReference>
<dbReference type="GO" id="GO:0009055">
    <property type="term" value="F:electron transfer activity"/>
    <property type="evidence" value="ECO:0007669"/>
    <property type="project" value="InterPro"/>
</dbReference>
<proteinExistence type="inferred from homology"/>
<sequence length="322" mass="34682">MAEIFVLAEHREGELREITFEMLGAAKYLGKDMGATITAVLLGHDVDTYAEKLGSYADTVLVVDDPKLDYFNAEIYQKVLSKLISDKNPVVTLIGHTAFGMDLAPALAVELGLPLATDCIGLEVDGGKLFAIRQIYSGKVNAKVSFKGDRYMITIRSAAFPVEEGTLSGEIVKESVAIEDVPYRKFIGYEEAPAGEVDITQADVIVSIGRAIGDPENIPMVEELAEALGGVLACSRPVVDKNWLPKDRQVGSSGKIVKPKLYLALGISGAFQHVAGMKDSGLIVAINKDPKAPIFNVADYGIVNDLFKVVPVLKEKITELKG</sequence>
<evidence type="ECO:0000256" key="3">
    <source>
        <dbReference type="ARBA" id="ARBA00022827"/>
    </source>
</evidence>
<dbReference type="PANTHER" id="PTHR43153">
    <property type="entry name" value="ELECTRON TRANSFER FLAVOPROTEIN ALPHA"/>
    <property type="match status" value="1"/>
</dbReference>
<dbReference type="AlphaFoldDB" id="A0A1F2P7B3"/>
<feature type="domain" description="Electron transfer flavoprotein alpha/beta-subunit N-terminal" evidence="4">
    <location>
        <begin position="4"/>
        <end position="181"/>
    </location>
</feature>
<dbReference type="GO" id="GO:0050660">
    <property type="term" value="F:flavin adenine dinucleotide binding"/>
    <property type="evidence" value="ECO:0007669"/>
    <property type="project" value="InterPro"/>
</dbReference>
<dbReference type="InterPro" id="IPR029035">
    <property type="entry name" value="DHS-like_NAD/FAD-binding_dom"/>
</dbReference>
<evidence type="ECO:0000313" key="6">
    <source>
        <dbReference type="Proteomes" id="UP000186940"/>
    </source>
</evidence>
<dbReference type="InterPro" id="IPR014729">
    <property type="entry name" value="Rossmann-like_a/b/a_fold"/>
</dbReference>
<dbReference type="SUPFAM" id="SSF52467">
    <property type="entry name" value="DHS-like NAD/FAD-binding domain"/>
    <property type="match status" value="1"/>
</dbReference>
<dbReference type="InterPro" id="IPR014731">
    <property type="entry name" value="ETF_asu_C"/>
</dbReference>
<evidence type="ECO:0000313" key="5">
    <source>
        <dbReference type="EMBL" id="OFV67200.1"/>
    </source>
</evidence>
<dbReference type="Gene3D" id="3.40.50.620">
    <property type="entry name" value="HUPs"/>
    <property type="match status" value="1"/>
</dbReference>
<dbReference type="InterPro" id="IPR014730">
    <property type="entry name" value="ETF_a/b_N"/>
</dbReference>
<dbReference type="STRING" id="1838285.SCAL_001641"/>